<dbReference type="InterPro" id="IPR016136">
    <property type="entry name" value="DNA_helicase_N/primase_C"/>
</dbReference>
<evidence type="ECO:0000256" key="9">
    <source>
        <dbReference type="ARBA" id="ARBA00023235"/>
    </source>
</evidence>
<dbReference type="NCBIfam" id="NF004384">
    <property type="entry name" value="PRK05748.1"/>
    <property type="match status" value="1"/>
</dbReference>
<dbReference type="SUPFAM" id="SSF48024">
    <property type="entry name" value="N-terminal domain of DnaB helicase"/>
    <property type="match status" value="1"/>
</dbReference>
<dbReference type="PROSITE" id="PS51199">
    <property type="entry name" value="SF4_HELICASE"/>
    <property type="match status" value="1"/>
</dbReference>
<dbReference type="Pfam" id="PF00772">
    <property type="entry name" value="DnaB"/>
    <property type="match status" value="1"/>
</dbReference>
<dbReference type="RefSeq" id="WP_074755355.1">
    <property type="nucleotide sequence ID" value="NZ_FOGJ01000007.1"/>
</dbReference>
<dbReference type="SUPFAM" id="SSF52540">
    <property type="entry name" value="P-loop containing nucleoside triphosphate hydrolases"/>
    <property type="match status" value="1"/>
</dbReference>
<dbReference type="InterPro" id="IPR007693">
    <property type="entry name" value="DNA_helicase_DnaB-like_N"/>
</dbReference>
<evidence type="ECO:0000256" key="2">
    <source>
        <dbReference type="ARBA" id="ARBA00022515"/>
    </source>
</evidence>
<keyword evidence="4 12" id="KW-0547">Nucleotide-binding</keyword>
<evidence type="ECO:0000256" key="10">
    <source>
        <dbReference type="ARBA" id="ARBA00048954"/>
    </source>
</evidence>
<protein>
    <recommendedName>
        <fullName evidence="11 12">Replicative DNA helicase</fullName>
        <ecNumber evidence="11 12">5.6.2.3</ecNumber>
    </recommendedName>
</protein>
<dbReference type="Gene3D" id="1.10.860.10">
    <property type="entry name" value="DNAb Helicase, Chain A"/>
    <property type="match status" value="1"/>
</dbReference>
<dbReference type="InterPro" id="IPR007692">
    <property type="entry name" value="DNA_helicase_DnaB"/>
</dbReference>
<keyword evidence="6 12" id="KW-0347">Helicase</keyword>
<keyword evidence="7 12" id="KW-0067">ATP-binding</keyword>
<keyword evidence="2 12" id="KW-0639">Primosome</keyword>
<dbReference type="Pfam" id="PF03796">
    <property type="entry name" value="DnaB_C"/>
    <property type="match status" value="1"/>
</dbReference>
<accession>A0A1H9QDN7</accession>
<dbReference type="eggNOG" id="COG0305">
    <property type="taxonomic scope" value="Bacteria"/>
</dbReference>
<comment type="catalytic activity">
    <reaction evidence="10 12">
        <text>ATP + H2O = ADP + phosphate + H(+)</text>
        <dbReference type="Rhea" id="RHEA:13065"/>
        <dbReference type="ChEBI" id="CHEBI:15377"/>
        <dbReference type="ChEBI" id="CHEBI:15378"/>
        <dbReference type="ChEBI" id="CHEBI:30616"/>
        <dbReference type="ChEBI" id="CHEBI:43474"/>
        <dbReference type="ChEBI" id="CHEBI:456216"/>
        <dbReference type="EC" id="5.6.2.3"/>
    </reaction>
</comment>
<dbReference type="EC" id="5.6.2.3" evidence="11 12"/>
<dbReference type="GO" id="GO:0042802">
    <property type="term" value="F:identical protein binding"/>
    <property type="evidence" value="ECO:0007669"/>
    <property type="project" value="UniProtKB-ARBA"/>
</dbReference>
<evidence type="ECO:0000256" key="12">
    <source>
        <dbReference type="RuleBase" id="RU362085"/>
    </source>
</evidence>
<dbReference type="NCBIfam" id="TIGR00665">
    <property type="entry name" value="DnaB"/>
    <property type="match status" value="1"/>
</dbReference>
<evidence type="ECO:0000256" key="11">
    <source>
        <dbReference type="NCBIfam" id="TIGR00665"/>
    </source>
</evidence>
<dbReference type="PANTHER" id="PTHR30153:SF2">
    <property type="entry name" value="REPLICATIVE DNA HELICASE"/>
    <property type="match status" value="1"/>
</dbReference>
<evidence type="ECO:0000256" key="4">
    <source>
        <dbReference type="ARBA" id="ARBA00022741"/>
    </source>
</evidence>
<evidence type="ECO:0000256" key="8">
    <source>
        <dbReference type="ARBA" id="ARBA00023125"/>
    </source>
</evidence>
<sequence>MADEQFMVKRVPPQSREAEQSVVGAMLMDREAIEVATEYITGEDFYDRQLGTFFDACVELNKEGRPVDQVTLQERLKDKNVPPEYASTEYIVNLVAAVPTSANVKYYAQIVAEKSTLRKLIKVCEETSSNCYAGSDNLETILNNVEKDVFNVTQRRDSGEFVPIRQIVVNALNKIATASRNTGTVTGIATGFTDLDYDTSGFQPSDLILIAARPSMGKTAFALNIAEYMAFRNNVTAAIFSLEMSKEQLVNRLFAMESHVEAQNLRTGKMSDGDWEALIDSADLIGGSNLIIDDTPGISVQEMRSKCRKYKMEHNLGIIFIDYLQLMSGGGTRGSESRQQEISDISRSLKALAREINVPVVALSQLSRAVEQRPDHRPMLSDLRESGAIEQDADMVMFIYRDDYYNHDTEKKGIAEIIIAKQRNGPIGTVELLWMPQFTKFANLERH</sequence>
<dbReference type="FunFam" id="3.40.50.300:FF:000076">
    <property type="entry name" value="Replicative DNA helicase"/>
    <property type="match status" value="1"/>
</dbReference>
<comment type="function">
    <text evidence="12">The main replicative DNA helicase, it participates in initiation and elongation during chromosome replication. Travels ahead of the DNA replisome, separating dsDNA into templates for DNA synthesis. A processive ATP-dependent 5'-3' DNA helicase it has DNA-dependent ATPase activity.</text>
</comment>
<proteinExistence type="inferred from homology"/>
<dbReference type="InterPro" id="IPR036185">
    <property type="entry name" value="DNA_heli_DnaB-like_N_sf"/>
</dbReference>
<dbReference type="GO" id="GO:0006269">
    <property type="term" value="P:DNA replication, synthesis of primer"/>
    <property type="evidence" value="ECO:0007669"/>
    <property type="project" value="UniProtKB-UniRule"/>
</dbReference>
<dbReference type="AlphaFoldDB" id="A0A1H9QDN7"/>
<keyword evidence="5 12" id="KW-0378">Hydrolase</keyword>
<keyword evidence="3 12" id="KW-0235">DNA replication</keyword>
<gene>
    <name evidence="14" type="ORF">SAMN04487884_107129</name>
</gene>
<dbReference type="GO" id="GO:1990077">
    <property type="term" value="C:primosome complex"/>
    <property type="evidence" value="ECO:0007669"/>
    <property type="project" value="UniProtKB-UniRule"/>
</dbReference>
<evidence type="ECO:0000256" key="7">
    <source>
        <dbReference type="ARBA" id="ARBA00022840"/>
    </source>
</evidence>
<dbReference type="Gene3D" id="3.40.50.300">
    <property type="entry name" value="P-loop containing nucleotide triphosphate hydrolases"/>
    <property type="match status" value="1"/>
</dbReference>
<feature type="domain" description="SF4 helicase" evidence="13">
    <location>
        <begin position="181"/>
        <end position="447"/>
    </location>
</feature>
<dbReference type="GO" id="GO:0043139">
    <property type="term" value="F:5'-3' DNA helicase activity"/>
    <property type="evidence" value="ECO:0007669"/>
    <property type="project" value="UniProtKB-EC"/>
</dbReference>
<evidence type="ECO:0000256" key="3">
    <source>
        <dbReference type="ARBA" id="ARBA00022705"/>
    </source>
</evidence>
<dbReference type="OrthoDB" id="9773982at2"/>
<dbReference type="GO" id="GO:0016887">
    <property type="term" value="F:ATP hydrolysis activity"/>
    <property type="evidence" value="ECO:0007669"/>
    <property type="project" value="RHEA"/>
</dbReference>
<evidence type="ECO:0000256" key="5">
    <source>
        <dbReference type="ARBA" id="ARBA00022801"/>
    </source>
</evidence>
<dbReference type="InterPro" id="IPR007694">
    <property type="entry name" value="DNA_helicase_DnaB-like_C"/>
</dbReference>
<dbReference type="GO" id="GO:0005524">
    <property type="term" value="F:ATP binding"/>
    <property type="evidence" value="ECO:0007669"/>
    <property type="project" value="UniProtKB-UniRule"/>
</dbReference>
<evidence type="ECO:0000259" key="13">
    <source>
        <dbReference type="PROSITE" id="PS51199"/>
    </source>
</evidence>
<dbReference type="CDD" id="cd00984">
    <property type="entry name" value="DnaB_C"/>
    <property type="match status" value="1"/>
</dbReference>
<reference evidence="14 15" key="1">
    <citation type="submission" date="2016-10" db="EMBL/GenBank/DDBJ databases">
        <authorList>
            <person name="de Groot N.N."/>
        </authorList>
    </citation>
    <scope>NUCLEOTIDE SEQUENCE [LARGE SCALE GENOMIC DNA]</scope>
    <source>
        <strain evidence="14 15">AR40</strain>
    </source>
</reference>
<dbReference type="GO" id="GO:0005829">
    <property type="term" value="C:cytosol"/>
    <property type="evidence" value="ECO:0007669"/>
    <property type="project" value="TreeGrafter"/>
</dbReference>
<keyword evidence="8 12" id="KW-0238">DNA-binding</keyword>
<evidence type="ECO:0000256" key="1">
    <source>
        <dbReference type="ARBA" id="ARBA00008428"/>
    </source>
</evidence>
<evidence type="ECO:0000256" key="6">
    <source>
        <dbReference type="ARBA" id="ARBA00022806"/>
    </source>
</evidence>
<evidence type="ECO:0000313" key="14">
    <source>
        <dbReference type="EMBL" id="SER58528.1"/>
    </source>
</evidence>
<evidence type="ECO:0000313" key="15">
    <source>
        <dbReference type="Proteomes" id="UP000182584"/>
    </source>
</evidence>
<dbReference type="Proteomes" id="UP000182584">
    <property type="component" value="Unassembled WGS sequence"/>
</dbReference>
<name>A0A1H9QDN7_BUTFI</name>
<dbReference type="FunFam" id="1.10.860.10:FF:000001">
    <property type="entry name" value="Replicative DNA helicase"/>
    <property type="match status" value="1"/>
</dbReference>
<dbReference type="GO" id="GO:0003677">
    <property type="term" value="F:DNA binding"/>
    <property type="evidence" value="ECO:0007669"/>
    <property type="project" value="UniProtKB-UniRule"/>
</dbReference>
<organism evidence="14 15">
    <name type="scientific">Butyrivibrio fibrisolvens</name>
    <dbReference type="NCBI Taxonomy" id="831"/>
    <lineage>
        <taxon>Bacteria</taxon>
        <taxon>Bacillati</taxon>
        <taxon>Bacillota</taxon>
        <taxon>Clostridia</taxon>
        <taxon>Lachnospirales</taxon>
        <taxon>Lachnospiraceae</taxon>
        <taxon>Butyrivibrio</taxon>
    </lineage>
</organism>
<comment type="similarity">
    <text evidence="1 12">Belongs to the helicase family. DnaB subfamily.</text>
</comment>
<dbReference type="PANTHER" id="PTHR30153">
    <property type="entry name" value="REPLICATIVE DNA HELICASE DNAB"/>
    <property type="match status" value="1"/>
</dbReference>
<dbReference type="EMBL" id="FOGJ01000007">
    <property type="protein sequence ID" value="SER58528.1"/>
    <property type="molecule type" value="Genomic_DNA"/>
</dbReference>
<dbReference type="InterPro" id="IPR027417">
    <property type="entry name" value="P-loop_NTPase"/>
</dbReference>
<keyword evidence="9" id="KW-0413">Isomerase</keyword>